<feature type="chain" id="PRO_5043318373" description="Protein lethal(3)malignant blood neoplasm 1" evidence="2">
    <location>
        <begin position="29"/>
        <end position="293"/>
    </location>
</feature>
<organism evidence="3 4">
    <name type="scientific">Cardiocondyla obscurior</name>
    <dbReference type="NCBI Taxonomy" id="286306"/>
    <lineage>
        <taxon>Eukaryota</taxon>
        <taxon>Metazoa</taxon>
        <taxon>Ecdysozoa</taxon>
        <taxon>Arthropoda</taxon>
        <taxon>Hexapoda</taxon>
        <taxon>Insecta</taxon>
        <taxon>Pterygota</taxon>
        <taxon>Neoptera</taxon>
        <taxon>Endopterygota</taxon>
        <taxon>Hymenoptera</taxon>
        <taxon>Apocrita</taxon>
        <taxon>Aculeata</taxon>
        <taxon>Formicoidea</taxon>
        <taxon>Formicidae</taxon>
        <taxon>Myrmicinae</taxon>
        <taxon>Cardiocondyla</taxon>
    </lineage>
</organism>
<dbReference type="Proteomes" id="UP001430953">
    <property type="component" value="Unassembled WGS sequence"/>
</dbReference>
<dbReference type="Pfam" id="PF00379">
    <property type="entry name" value="Chitin_bind_4"/>
    <property type="match status" value="2"/>
</dbReference>
<evidence type="ECO:0000313" key="3">
    <source>
        <dbReference type="EMBL" id="KAL0133909.1"/>
    </source>
</evidence>
<dbReference type="PANTHER" id="PTHR10380:SF119">
    <property type="entry name" value="PROTEIN LETHAL(3)MALIGNANT BLOOD NEOPLASM 1"/>
    <property type="match status" value="1"/>
</dbReference>
<keyword evidence="4" id="KW-1185">Reference proteome</keyword>
<feature type="signal peptide" evidence="2">
    <location>
        <begin position="1"/>
        <end position="28"/>
    </location>
</feature>
<proteinExistence type="predicted"/>
<dbReference type="GO" id="GO:0062129">
    <property type="term" value="C:chitin-based extracellular matrix"/>
    <property type="evidence" value="ECO:0007669"/>
    <property type="project" value="TreeGrafter"/>
</dbReference>
<dbReference type="InterPro" id="IPR050468">
    <property type="entry name" value="Cuticle_Struct_Prot"/>
</dbReference>
<sequence length="293" mass="33935">MSSFVLLRRCCELLCLLCYLIAQHHVVADDIRPYEFAFNIVDFQHRFEKKDTEGLITGEYGFITADGVYHETGYKTDKNGDFIITKQRNRKITSLKDAQEIFKDRPEVAKKLIEAVMKACSSCKIPAKQEDDRPKPIKPVTQSLPQKKVEPILKQMMKTLTANTPAKSVFEDKNKVFKKEDVKNITKSMVRAAKKLLEDSPDRVSDRVLEKMANDLYYQFNYTITTHGHHEEGYRNGKKDGSYRSQNENGIDTQVKYVSNEFGHQPNVTFIQSANIADEEHALKGYSFRWYWK</sequence>
<dbReference type="EMBL" id="JADYXP020000001">
    <property type="protein sequence ID" value="KAL0133909.1"/>
    <property type="molecule type" value="Genomic_DNA"/>
</dbReference>
<accession>A0AAW2H2Y5</accession>
<evidence type="ECO:0000256" key="2">
    <source>
        <dbReference type="SAM" id="SignalP"/>
    </source>
</evidence>
<dbReference type="InterPro" id="IPR000618">
    <property type="entry name" value="Insect_cuticle"/>
</dbReference>
<name>A0AAW2H2Y5_9HYME</name>
<evidence type="ECO:0000256" key="1">
    <source>
        <dbReference type="PROSITE-ProRule" id="PRU00497"/>
    </source>
</evidence>
<comment type="caution">
    <text evidence="3">The sequence shown here is derived from an EMBL/GenBank/DDBJ whole genome shotgun (WGS) entry which is preliminary data.</text>
</comment>
<evidence type="ECO:0000313" key="4">
    <source>
        <dbReference type="Proteomes" id="UP001430953"/>
    </source>
</evidence>
<keyword evidence="2" id="KW-0732">Signal</keyword>
<dbReference type="AlphaFoldDB" id="A0AAW2H2Y5"/>
<evidence type="ECO:0008006" key="5">
    <source>
        <dbReference type="Google" id="ProtNLM"/>
    </source>
</evidence>
<keyword evidence="1" id="KW-0193">Cuticle</keyword>
<protein>
    <recommendedName>
        <fullName evidence="5">Protein lethal(3)malignant blood neoplasm 1</fullName>
    </recommendedName>
</protein>
<dbReference type="GO" id="GO:0008010">
    <property type="term" value="F:structural constituent of chitin-based larval cuticle"/>
    <property type="evidence" value="ECO:0007669"/>
    <property type="project" value="TreeGrafter"/>
</dbReference>
<dbReference type="PROSITE" id="PS51155">
    <property type="entry name" value="CHIT_BIND_RR_2"/>
    <property type="match status" value="1"/>
</dbReference>
<gene>
    <name evidence="3" type="ORF">PUN28_001094</name>
</gene>
<dbReference type="PANTHER" id="PTHR10380">
    <property type="entry name" value="CUTICLE PROTEIN"/>
    <property type="match status" value="1"/>
</dbReference>
<reference evidence="3 4" key="1">
    <citation type="submission" date="2023-03" db="EMBL/GenBank/DDBJ databases">
        <title>High recombination rates correlate with genetic variation in Cardiocondyla obscurior ants.</title>
        <authorList>
            <person name="Errbii M."/>
        </authorList>
    </citation>
    <scope>NUCLEOTIDE SEQUENCE [LARGE SCALE GENOMIC DNA]</scope>
    <source>
        <strain evidence="3">Alpha-2009</strain>
        <tissue evidence="3">Whole body</tissue>
    </source>
</reference>